<feature type="transmembrane region" description="Helical" evidence="5">
    <location>
        <begin position="208"/>
        <end position="233"/>
    </location>
</feature>
<dbReference type="GO" id="GO:0007009">
    <property type="term" value="P:plasma membrane organization"/>
    <property type="evidence" value="ECO:0007669"/>
    <property type="project" value="TreeGrafter"/>
</dbReference>
<protein>
    <submittedName>
        <fullName evidence="7">TLC domain-containing protein 2</fullName>
    </submittedName>
</protein>
<dbReference type="GO" id="GO:0055091">
    <property type="term" value="P:phospholipid homeostasis"/>
    <property type="evidence" value="ECO:0007669"/>
    <property type="project" value="TreeGrafter"/>
</dbReference>
<dbReference type="GO" id="GO:0005886">
    <property type="term" value="C:plasma membrane"/>
    <property type="evidence" value="ECO:0007669"/>
    <property type="project" value="TreeGrafter"/>
</dbReference>
<feature type="transmembrane region" description="Helical" evidence="5">
    <location>
        <begin position="294"/>
        <end position="314"/>
    </location>
</feature>
<accession>G7YQ87</accession>
<keyword evidence="3 5" id="KW-1133">Transmembrane helix</keyword>
<evidence type="ECO:0000256" key="4">
    <source>
        <dbReference type="ARBA" id="ARBA00023136"/>
    </source>
</evidence>
<keyword evidence="4 5" id="KW-0472">Membrane</keyword>
<evidence type="ECO:0000313" key="7">
    <source>
        <dbReference type="EMBL" id="GAA55118.1"/>
    </source>
</evidence>
<dbReference type="Pfam" id="PF03798">
    <property type="entry name" value="TRAM_LAG1_CLN8"/>
    <property type="match status" value="1"/>
</dbReference>
<gene>
    <name evidence="7" type="ORF">CLF_106883</name>
</gene>
<dbReference type="PANTHER" id="PTHR13439">
    <property type="entry name" value="CT120 PROTEIN"/>
    <property type="match status" value="1"/>
</dbReference>
<dbReference type="GO" id="GO:0071709">
    <property type="term" value="P:membrane assembly"/>
    <property type="evidence" value="ECO:0007669"/>
    <property type="project" value="TreeGrafter"/>
</dbReference>
<proteinExistence type="predicted"/>
<dbReference type="EMBL" id="DF143965">
    <property type="protein sequence ID" value="GAA55118.1"/>
    <property type="molecule type" value="Genomic_DNA"/>
</dbReference>
<evidence type="ECO:0000313" key="8">
    <source>
        <dbReference type="Proteomes" id="UP000008909"/>
    </source>
</evidence>
<dbReference type="Proteomes" id="UP000008909">
    <property type="component" value="Unassembled WGS sequence"/>
</dbReference>
<evidence type="ECO:0000256" key="2">
    <source>
        <dbReference type="ARBA" id="ARBA00022692"/>
    </source>
</evidence>
<comment type="subcellular location">
    <subcellularLocation>
        <location evidence="1">Membrane</location>
        <topology evidence="1">Multi-pass membrane protein</topology>
    </subcellularLocation>
</comment>
<keyword evidence="2 5" id="KW-0812">Transmembrane</keyword>
<feature type="transmembrane region" description="Helical" evidence="5">
    <location>
        <begin position="266"/>
        <end position="287"/>
    </location>
</feature>
<reference evidence="7" key="1">
    <citation type="journal article" date="2011" name="Genome Biol.">
        <title>The draft genome of the carcinogenic human liver fluke Clonorchis sinensis.</title>
        <authorList>
            <person name="Wang X."/>
            <person name="Chen W."/>
            <person name="Huang Y."/>
            <person name="Sun J."/>
            <person name="Men J."/>
            <person name="Liu H."/>
            <person name="Luo F."/>
            <person name="Guo L."/>
            <person name="Lv X."/>
            <person name="Deng C."/>
            <person name="Zhou C."/>
            <person name="Fan Y."/>
            <person name="Li X."/>
            <person name="Huang L."/>
            <person name="Hu Y."/>
            <person name="Liang C."/>
            <person name="Hu X."/>
            <person name="Xu J."/>
            <person name="Yu X."/>
        </authorList>
    </citation>
    <scope>NUCLEOTIDE SEQUENCE [LARGE SCALE GENOMIC DNA]</scope>
    <source>
        <strain evidence="7">Henan</strain>
    </source>
</reference>
<dbReference type="InterPro" id="IPR006634">
    <property type="entry name" value="TLC-dom"/>
</dbReference>
<dbReference type="AlphaFoldDB" id="G7YQ87"/>
<dbReference type="PANTHER" id="PTHR13439:SF4">
    <property type="entry name" value="TLC DOMAIN-CONTAINING PROTEIN"/>
    <property type="match status" value="1"/>
</dbReference>
<dbReference type="GO" id="GO:0097035">
    <property type="term" value="P:regulation of membrane lipid distribution"/>
    <property type="evidence" value="ECO:0007669"/>
    <property type="project" value="TreeGrafter"/>
</dbReference>
<dbReference type="InterPro" id="IPR050846">
    <property type="entry name" value="TLCD"/>
</dbReference>
<evidence type="ECO:0000256" key="1">
    <source>
        <dbReference type="ARBA" id="ARBA00004141"/>
    </source>
</evidence>
<reference key="2">
    <citation type="submission" date="2011-10" db="EMBL/GenBank/DDBJ databases">
        <title>The genome and transcriptome sequence of Clonorchis sinensis provide insights into the carcinogenic liver fluke.</title>
        <authorList>
            <person name="Wang X."/>
            <person name="Huang Y."/>
            <person name="Chen W."/>
            <person name="Liu H."/>
            <person name="Guo L."/>
            <person name="Chen Y."/>
            <person name="Luo F."/>
            <person name="Zhou W."/>
            <person name="Sun J."/>
            <person name="Mao Q."/>
            <person name="Liang P."/>
            <person name="Zhou C."/>
            <person name="Tian Y."/>
            <person name="Men J."/>
            <person name="Lv X."/>
            <person name="Huang L."/>
            <person name="Zhou J."/>
            <person name="Hu Y."/>
            <person name="Li R."/>
            <person name="Zhang F."/>
            <person name="Lei H."/>
            <person name="Li X."/>
            <person name="Hu X."/>
            <person name="Liang C."/>
            <person name="Xu J."/>
            <person name="Wu Z."/>
            <person name="Yu X."/>
        </authorList>
    </citation>
    <scope>NUCLEOTIDE SEQUENCE</scope>
    <source>
        <strain>Henan</strain>
    </source>
</reference>
<sequence length="496" mass="55731">MAQWLEREFTDWKVLCSNPISASRLPLSRFGQPDSISALGLLSGGMAVTHRTGDAAERFFWVQSDAKPAPPVKPIEANVLNSHLKTPCLWPDEESSSKSETPKVRCCNDLYTCYLLWVSRQPLSVAKDVVAGVMQLFKNRSAVSPFQCLTAIPPEGSTRAGILSSCPVLGSGNREAVVGFEPQTFRLITGRIWRDPLPKNHRSQLLSLYNFVFAFQMIAIGTTASSFAFHFLVDYLASCFPPSCISSTTRQRQCSESKGLFIWRNSVLSCVHASVTGIGALFAFYLHPDMSKDLIFAQSSFSISLVAYSLGYFIADSVHMCWWSLERSTFELLVHHFAVSLHWLLIIRVGDDLFQLSSGIRDLYRVAIDEAFDFNWATSEDECRLCLSFTTDNDTLRYFSPVLIPRYLHCVPLSGPMLDDALAGVEPRSNQLTLLLSWNYVFGTDHVHEHRSIHAPRPVGRTEQGFSSWSSYFGCFNSRDYQFFQCFQTEDCPSVS</sequence>
<name>G7YQ87_CLOSI</name>
<organism evidence="7 8">
    <name type="scientific">Clonorchis sinensis</name>
    <name type="common">Chinese liver fluke</name>
    <dbReference type="NCBI Taxonomy" id="79923"/>
    <lineage>
        <taxon>Eukaryota</taxon>
        <taxon>Metazoa</taxon>
        <taxon>Spiralia</taxon>
        <taxon>Lophotrochozoa</taxon>
        <taxon>Platyhelminthes</taxon>
        <taxon>Trematoda</taxon>
        <taxon>Digenea</taxon>
        <taxon>Opisthorchiida</taxon>
        <taxon>Opisthorchiata</taxon>
        <taxon>Opisthorchiidae</taxon>
        <taxon>Clonorchis</taxon>
    </lineage>
</organism>
<feature type="domain" description="TLC" evidence="6">
    <location>
        <begin position="263"/>
        <end position="345"/>
    </location>
</feature>
<evidence type="ECO:0000259" key="6">
    <source>
        <dbReference type="Pfam" id="PF03798"/>
    </source>
</evidence>
<keyword evidence="8" id="KW-1185">Reference proteome</keyword>
<evidence type="ECO:0000256" key="5">
    <source>
        <dbReference type="SAM" id="Phobius"/>
    </source>
</evidence>
<evidence type="ECO:0000256" key="3">
    <source>
        <dbReference type="ARBA" id="ARBA00022989"/>
    </source>
</evidence>